<feature type="domain" description="Bacteriophage T5 Orf172 DNA-binding" evidence="1">
    <location>
        <begin position="159"/>
        <end position="233"/>
    </location>
</feature>
<evidence type="ECO:0000259" key="1">
    <source>
        <dbReference type="Pfam" id="PF10544"/>
    </source>
</evidence>
<comment type="caution">
    <text evidence="2">The sequence shown here is derived from an EMBL/GenBank/DDBJ whole genome shotgun (WGS) entry which is preliminary data.</text>
</comment>
<name>A0AAV9ZVQ4_9AGAR</name>
<evidence type="ECO:0000313" key="3">
    <source>
        <dbReference type="Proteomes" id="UP001362999"/>
    </source>
</evidence>
<protein>
    <recommendedName>
        <fullName evidence="1">Bacteriophage T5 Orf172 DNA-binding domain-containing protein</fullName>
    </recommendedName>
</protein>
<organism evidence="2 3">
    <name type="scientific">Favolaschia claudopus</name>
    <dbReference type="NCBI Taxonomy" id="2862362"/>
    <lineage>
        <taxon>Eukaryota</taxon>
        <taxon>Fungi</taxon>
        <taxon>Dikarya</taxon>
        <taxon>Basidiomycota</taxon>
        <taxon>Agaricomycotina</taxon>
        <taxon>Agaricomycetes</taxon>
        <taxon>Agaricomycetidae</taxon>
        <taxon>Agaricales</taxon>
        <taxon>Marasmiineae</taxon>
        <taxon>Mycenaceae</taxon>
        <taxon>Favolaschia</taxon>
    </lineage>
</organism>
<proteinExistence type="predicted"/>
<gene>
    <name evidence="2" type="ORF">R3P38DRAFT_2802333</name>
</gene>
<evidence type="ECO:0000313" key="2">
    <source>
        <dbReference type="EMBL" id="KAK6992502.1"/>
    </source>
</evidence>
<dbReference type="AlphaFoldDB" id="A0AAV9ZVQ4"/>
<reference evidence="2 3" key="1">
    <citation type="journal article" date="2024" name="J Genomics">
        <title>Draft genome sequencing and assembly of Favolaschia claudopus CIRM-BRFM 2984 isolated from oak limbs.</title>
        <authorList>
            <person name="Navarro D."/>
            <person name="Drula E."/>
            <person name="Chaduli D."/>
            <person name="Cazenave R."/>
            <person name="Ahrendt S."/>
            <person name="Wang J."/>
            <person name="Lipzen A."/>
            <person name="Daum C."/>
            <person name="Barry K."/>
            <person name="Grigoriev I.V."/>
            <person name="Favel A."/>
            <person name="Rosso M.N."/>
            <person name="Martin F."/>
        </authorList>
    </citation>
    <scope>NUCLEOTIDE SEQUENCE [LARGE SCALE GENOMIC DNA]</scope>
    <source>
        <strain evidence="2 3">CIRM-BRFM 2984</strain>
    </source>
</reference>
<dbReference type="Proteomes" id="UP001362999">
    <property type="component" value="Unassembled WGS sequence"/>
</dbReference>
<dbReference type="Pfam" id="PF10544">
    <property type="entry name" value="T5orf172"/>
    <property type="match status" value="1"/>
</dbReference>
<dbReference type="EMBL" id="JAWWNJ010000109">
    <property type="protein sequence ID" value="KAK6992502.1"/>
    <property type="molecule type" value="Genomic_DNA"/>
</dbReference>
<sequence length="260" mass="29404">MEDSSTYNYSFHGDHMEAITIDSPRSACLAGFSCWADEQSAAAESYPYYKEVTEGISGRELGRARLLPPLLVVLRSLGKWLGESIREARRRLGGETEGVWRRLVLRKPSYYDAKIAALSAKKYKREGPGDLYVVACVPNPVLTNCKKRRITFDQLTLDTKLKLGHTNNLCRRRSQYAICDSQQTHIWLCAYRVKRRYLAERLVHLSLLRSGCKRAGGQCPGCSAFHREYFEYSSVGGVVGLEKRVLTSLGECLVRRNLDA</sequence>
<keyword evidence="3" id="KW-1185">Reference proteome</keyword>
<dbReference type="InterPro" id="IPR018306">
    <property type="entry name" value="Phage_T5_Orf172_DNA-bd"/>
</dbReference>
<accession>A0AAV9ZVQ4</accession>